<dbReference type="GO" id="GO:0006935">
    <property type="term" value="P:chemotaxis"/>
    <property type="evidence" value="ECO:0007669"/>
    <property type="project" value="UniProtKB-UniRule"/>
</dbReference>
<proteinExistence type="predicted"/>
<evidence type="ECO:0000259" key="5">
    <source>
        <dbReference type="PROSITE" id="PS50122"/>
    </source>
</evidence>
<feature type="active site" evidence="4">
    <location>
        <position position="50"/>
    </location>
</feature>
<dbReference type="GO" id="GO:0008984">
    <property type="term" value="F:protein-glutamate methylesterase activity"/>
    <property type="evidence" value="ECO:0007669"/>
    <property type="project" value="UniProtKB-EC"/>
</dbReference>
<dbReference type="EC" id="3.1.1.61" evidence="2"/>
<feature type="active site" evidence="4">
    <location>
        <position position="142"/>
    </location>
</feature>
<dbReference type="Proteomes" id="UP000294901">
    <property type="component" value="Unassembled WGS sequence"/>
</dbReference>
<gene>
    <name evidence="6" type="ORF">C8E87_6861</name>
</gene>
<dbReference type="InterPro" id="IPR035909">
    <property type="entry name" value="CheB_C"/>
</dbReference>
<dbReference type="PROSITE" id="PS50122">
    <property type="entry name" value="CHEB"/>
    <property type="match status" value="1"/>
</dbReference>
<organism evidence="6 7">
    <name type="scientific">Paractinoplanes brasiliensis</name>
    <dbReference type="NCBI Taxonomy" id="52695"/>
    <lineage>
        <taxon>Bacteria</taxon>
        <taxon>Bacillati</taxon>
        <taxon>Actinomycetota</taxon>
        <taxon>Actinomycetes</taxon>
        <taxon>Micromonosporales</taxon>
        <taxon>Micromonosporaceae</taxon>
        <taxon>Paractinoplanes</taxon>
    </lineage>
</organism>
<accession>A0A4R6J8F2</accession>
<dbReference type="PIRSF" id="PIRSF036461">
    <property type="entry name" value="Chmtx_methlestr"/>
    <property type="match status" value="1"/>
</dbReference>
<evidence type="ECO:0000256" key="2">
    <source>
        <dbReference type="ARBA" id="ARBA00039140"/>
    </source>
</evidence>
<keyword evidence="7" id="KW-1185">Reference proteome</keyword>
<reference evidence="6 7" key="1">
    <citation type="submission" date="2019-03" db="EMBL/GenBank/DDBJ databases">
        <title>Sequencing the genomes of 1000 actinobacteria strains.</title>
        <authorList>
            <person name="Klenk H.-P."/>
        </authorList>
    </citation>
    <scope>NUCLEOTIDE SEQUENCE [LARGE SCALE GENOMIC DNA]</scope>
    <source>
        <strain evidence="6 7">DSM 43805</strain>
    </source>
</reference>
<dbReference type="SUPFAM" id="SSF52738">
    <property type="entry name" value="Methylesterase CheB, C-terminal domain"/>
    <property type="match status" value="1"/>
</dbReference>
<evidence type="ECO:0000313" key="7">
    <source>
        <dbReference type="Proteomes" id="UP000294901"/>
    </source>
</evidence>
<dbReference type="InterPro" id="IPR011247">
    <property type="entry name" value="Chemotax_prot-Glu_Me-esterase"/>
</dbReference>
<feature type="domain" description="CheB-type methylesterase" evidence="5">
    <location>
        <begin position="11"/>
        <end position="200"/>
    </location>
</feature>
<dbReference type="CDD" id="cd16433">
    <property type="entry name" value="CheB"/>
    <property type="match status" value="1"/>
</dbReference>
<evidence type="ECO:0000256" key="3">
    <source>
        <dbReference type="ARBA" id="ARBA00048267"/>
    </source>
</evidence>
<comment type="catalytic activity">
    <reaction evidence="3">
        <text>[protein]-L-glutamate 5-O-methyl ester + H2O = L-glutamyl-[protein] + methanol + H(+)</text>
        <dbReference type="Rhea" id="RHEA:23236"/>
        <dbReference type="Rhea" id="RHEA-COMP:10208"/>
        <dbReference type="Rhea" id="RHEA-COMP:10311"/>
        <dbReference type="ChEBI" id="CHEBI:15377"/>
        <dbReference type="ChEBI" id="CHEBI:15378"/>
        <dbReference type="ChEBI" id="CHEBI:17790"/>
        <dbReference type="ChEBI" id="CHEBI:29973"/>
        <dbReference type="ChEBI" id="CHEBI:82795"/>
        <dbReference type="EC" id="3.1.1.61"/>
    </reaction>
</comment>
<dbReference type="GO" id="GO:0005737">
    <property type="term" value="C:cytoplasm"/>
    <property type="evidence" value="ECO:0007669"/>
    <property type="project" value="InterPro"/>
</dbReference>
<keyword evidence="1 4" id="KW-0378">Hydrolase</keyword>
<dbReference type="RefSeq" id="WP_133877549.1">
    <property type="nucleotide sequence ID" value="NZ_BOMD01000079.1"/>
</dbReference>
<protein>
    <recommendedName>
        <fullName evidence="2">protein-glutamate methylesterase</fullName>
        <ecNumber evidence="2">3.1.1.61</ecNumber>
    </recommendedName>
</protein>
<comment type="caution">
    <text evidence="6">The sequence shown here is derived from an EMBL/GenBank/DDBJ whole genome shotgun (WGS) entry which is preliminary data.</text>
</comment>
<evidence type="ECO:0000313" key="6">
    <source>
        <dbReference type="EMBL" id="TDO31437.1"/>
    </source>
</evidence>
<dbReference type="Pfam" id="PF01339">
    <property type="entry name" value="CheB_methylest"/>
    <property type="match status" value="1"/>
</dbReference>
<name>A0A4R6J8F2_9ACTN</name>
<dbReference type="PANTHER" id="PTHR42872">
    <property type="entry name" value="PROTEIN-GLUTAMATE METHYLESTERASE/PROTEIN-GLUTAMINE GLUTAMINASE"/>
    <property type="match status" value="1"/>
</dbReference>
<dbReference type="OrthoDB" id="9791760at2"/>
<dbReference type="EMBL" id="SNWR01000002">
    <property type="protein sequence ID" value="TDO31437.1"/>
    <property type="molecule type" value="Genomic_DNA"/>
</dbReference>
<sequence>MGESLLMMGEPVRRRDLVVLGGSAGAVEVLREMVAALPADLPAAVLVVLHLPARSESNLAAILNRGGPLPAVTAEHGMPLSPGRILVGVPARHLLVRDGRVLLSDAPKQNRARPSVDALFRSAARWQGNRTVAAVLSGNLDDGAVGLAAVDAAGGACVVQDPDDARAPSMPRAALAVVPHAATMPAGEIGPGIAKLVTESIAPGAVSPSPDLIAETDMAESYSSIPAADQPGRPVALSCPDCSGGMNVVESGAAVHFTCHIGHIWSPLSLLAAQRDKIEEGLWTALSILEEQARVYDDLAERHGGRLAGGVSGSHQRAAAEEIRGAAEVIRKHFPDIVLGN</sequence>
<dbReference type="Gene3D" id="3.40.50.180">
    <property type="entry name" value="Methylesterase CheB, C-terminal domain"/>
    <property type="match status" value="1"/>
</dbReference>
<dbReference type="AlphaFoldDB" id="A0A4R6J8F2"/>
<keyword evidence="4" id="KW-0145">Chemotaxis</keyword>
<feature type="active site" evidence="4">
    <location>
        <position position="23"/>
    </location>
</feature>
<dbReference type="InterPro" id="IPR000673">
    <property type="entry name" value="Sig_transdc_resp-reg_Me-estase"/>
</dbReference>
<dbReference type="PANTHER" id="PTHR42872:SF6">
    <property type="entry name" value="PROTEIN-GLUTAMATE METHYLESTERASE_PROTEIN-GLUTAMINE GLUTAMINASE"/>
    <property type="match status" value="1"/>
</dbReference>
<evidence type="ECO:0000256" key="4">
    <source>
        <dbReference type="PROSITE-ProRule" id="PRU00050"/>
    </source>
</evidence>
<evidence type="ECO:0000256" key="1">
    <source>
        <dbReference type="ARBA" id="ARBA00022801"/>
    </source>
</evidence>
<dbReference type="GO" id="GO:0000156">
    <property type="term" value="F:phosphorelay response regulator activity"/>
    <property type="evidence" value="ECO:0007669"/>
    <property type="project" value="InterPro"/>
</dbReference>